<evidence type="ECO:0008006" key="4">
    <source>
        <dbReference type="Google" id="ProtNLM"/>
    </source>
</evidence>
<dbReference type="PANTHER" id="PTHR33604:SF3">
    <property type="entry name" value="OSJNBA0004B13.7 PROTEIN"/>
    <property type="match status" value="1"/>
</dbReference>
<reference evidence="2 3" key="1">
    <citation type="submission" date="2017-03" db="EMBL/GenBank/DDBJ databases">
        <title>Genomes of endolithic fungi from Antarctica.</title>
        <authorList>
            <person name="Coleine C."/>
            <person name="Masonjones S."/>
            <person name="Stajich J.E."/>
        </authorList>
    </citation>
    <scope>NUCLEOTIDE SEQUENCE [LARGE SCALE GENOMIC DNA]</scope>
    <source>
        <strain evidence="2 3">CCFEE 6315</strain>
    </source>
</reference>
<proteinExistence type="predicted"/>
<feature type="region of interest" description="Disordered" evidence="1">
    <location>
        <begin position="573"/>
        <end position="615"/>
    </location>
</feature>
<evidence type="ECO:0000313" key="2">
    <source>
        <dbReference type="EMBL" id="TKA25218.1"/>
    </source>
</evidence>
<name>A0A4U0TSS9_9PEZI</name>
<dbReference type="OrthoDB" id="5397682at2759"/>
<dbReference type="AlphaFoldDB" id="A0A4U0TSS9"/>
<accession>A0A4U0TSS9</accession>
<sequence>MPTPLPRLYSKDEELGKRDDDFRPKRTSTTSSLTQPWRWRKRRIFAVIAAALFLYVFVKNIPRDLGPADQRLGIPLRRPGQLPRQKLEAETPSPPKTEPIGAPPRLTAERQGTEDQWYYDGPIKYYKLAGSLHGIAKTMATRTSNRNVLFAVSSLQSAANLMPMACEMAKWDRNYVHMAFLGRDSLSIKDILEVNGVSTEDCAVFFHDARPDYSDYSTERRAEAAVKGAMKHIQDFAHPQAIIMDDSKVEESFHTRAIRGRGNDYGTAVIEVPAGRYEEFIWMTKLDSGSLGNWFRPKVEILVRAAPGSSGGLMRMVKSLEKAEYAGLRVPKLTVELPSDIEPFARRYLERLDWPPGPDPSPVKQSTLTLHRRITSSHLSVEQASVRFLESFYPKSSSDNHVLVLSPQVELSPLYLQYLHYVILEYRYSSYGTSDSEDLLGVSLDVPSAFLNGSAGFRAPKVADGQSPKLLDKDQYDQEEAIPFLYQAPSATASLIFGGKWTTFHDFLTHRLRASSTGKAEKMPKLVASTEPAWLEYLLELMRARGYSMLHPATPFVTVHNELAQIPEEYLRTKDQASDPASEPEAPEAPENEAFLTPPDLPPLSNHPEHEPRTTQPLHALLPLSADLPELPHLPYLSHTGQLLAIPETEISDLRESYIPYFRHHVGGCSAREAQHNRVVRDPSTDDLFCLPGVEVEYEDEFETAEVAKAVVEETGGLVGEIADGLPAAVVGTDVGEDVGPGAGTGGKSAGGDRQGDVAAAGTAVAVDGLA</sequence>
<dbReference type="PANTHER" id="PTHR33604">
    <property type="entry name" value="OSJNBA0004B13.7 PROTEIN"/>
    <property type="match status" value="1"/>
</dbReference>
<evidence type="ECO:0000313" key="3">
    <source>
        <dbReference type="Proteomes" id="UP000308549"/>
    </source>
</evidence>
<keyword evidence="3" id="KW-1185">Reference proteome</keyword>
<dbReference type="Proteomes" id="UP000308549">
    <property type="component" value="Unassembled WGS sequence"/>
</dbReference>
<dbReference type="EMBL" id="NAJL01000037">
    <property type="protein sequence ID" value="TKA25218.1"/>
    <property type="molecule type" value="Genomic_DNA"/>
</dbReference>
<gene>
    <name evidence="2" type="ORF">B0A50_05916</name>
</gene>
<feature type="compositionally biased region" description="Gly residues" evidence="1">
    <location>
        <begin position="739"/>
        <end position="750"/>
    </location>
</feature>
<feature type="region of interest" description="Disordered" evidence="1">
    <location>
        <begin position="1"/>
        <end position="32"/>
    </location>
</feature>
<feature type="compositionally biased region" description="Basic and acidic residues" evidence="1">
    <location>
        <begin position="9"/>
        <end position="24"/>
    </location>
</feature>
<protein>
    <recommendedName>
        <fullName evidence="4">Glycosyltransferase 2</fullName>
    </recommendedName>
</protein>
<evidence type="ECO:0000256" key="1">
    <source>
        <dbReference type="SAM" id="MobiDB-lite"/>
    </source>
</evidence>
<feature type="region of interest" description="Disordered" evidence="1">
    <location>
        <begin position="737"/>
        <end position="756"/>
    </location>
</feature>
<organism evidence="2 3">
    <name type="scientific">Salinomyces thailandicus</name>
    <dbReference type="NCBI Taxonomy" id="706561"/>
    <lineage>
        <taxon>Eukaryota</taxon>
        <taxon>Fungi</taxon>
        <taxon>Dikarya</taxon>
        <taxon>Ascomycota</taxon>
        <taxon>Pezizomycotina</taxon>
        <taxon>Dothideomycetes</taxon>
        <taxon>Dothideomycetidae</taxon>
        <taxon>Mycosphaerellales</taxon>
        <taxon>Teratosphaeriaceae</taxon>
        <taxon>Salinomyces</taxon>
    </lineage>
</organism>
<feature type="region of interest" description="Disordered" evidence="1">
    <location>
        <begin position="68"/>
        <end position="107"/>
    </location>
</feature>
<comment type="caution">
    <text evidence="2">The sequence shown here is derived from an EMBL/GenBank/DDBJ whole genome shotgun (WGS) entry which is preliminary data.</text>
</comment>